<feature type="domain" description="TfoX C-terminal" evidence="1">
    <location>
        <begin position="2"/>
        <end position="79"/>
    </location>
</feature>
<dbReference type="RefSeq" id="WP_127199375.1">
    <property type="nucleotide sequence ID" value="NZ_RZNX01000003.1"/>
</dbReference>
<evidence type="ECO:0000313" key="2">
    <source>
        <dbReference type="EMBL" id="RUT31996.1"/>
    </source>
</evidence>
<evidence type="ECO:0000313" key="3">
    <source>
        <dbReference type="Proteomes" id="UP000272464"/>
    </source>
</evidence>
<gene>
    <name evidence="2" type="ORF">EJP77_11110</name>
</gene>
<organism evidence="2 3">
    <name type="scientific">Paenibacillus zeisoli</name>
    <dbReference type="NCBI Taxonomy" id="2496267"/>
    <lineage>
        <taxon>Bacteria</taxon>
        <taxon>Bacillati</taxon>
        <taxon>Bacillota</taxon>
        <taxon>Bacilli</taxon>
        <taxon>Bacillales</taxon>
        <taxon>Paenibacillaceae</taxon>
        <taxon>Paenibacillus</taxon>
    </lineage>
</organism>
<evidence type="ECO:0000259" key="1">
    <source>
        <dbReference type="Pfam" id="PF04994"/>
    </source>
</evidence>
<dbReference type="InterPro" id="IPR047525">
    <property type="entry name" value="TfoX-like"/>
</dbReference>
<dbReference type="InterPro" id="IPR007077">
    <property type="entry name" value="TfoX_C"/>
</dbReference>
<keyword evidence="3" id="KW-1185">Reference proteome</keyword>
<protein>
    <submittedName>
        <fullName evidence="2">Competence protein TfoX</fullName>
    </submittedName>
</protein>
<dbReference type="EMBL" id="RZNX01000003">
    <property type="protein sequence ID" value="RUT31996.1"/>
    <property type="molecule type" value="Genomic_DNA"/>
</dbReference>
<dbReference type="PANTHER" id="PTHR36121:SF1">
    <property type="entry name" value="PROTEIN SXY"/>
    <property type="match status" value="1"/>
</dbReference>
<dbReference type="PANTHER" id="PTHR36121">
    <property type="entry name" value="PROTEIN SXY"/>
    <property type="match status" value="1"/>
</dbReference>
<accession>A0A433XD54</accession>
<proteinExistence type="predicted"/>
<dbReference type="Proteomes" id="UP000272464">
    <property type="component" value="Unassembled WGS sequence"/>
</dbReference>
<dbReference type="Gene3D" id="1.10.150.20">
    <property type="entry name" value="5' to 3' exonuclease, C-terminal subdomain"/>
    <property type="match status" value="1"/>
</dbReference>
<dbReference type="Pfam" id="PF04994">
    <property type="entry name" value="TfoX_C"/>
    <property type="match status" value="1"/>
</dbReference>
<dbReference type="AlphaFoldDB" id="A0A433XD54"/>
<reference evidence="2 3" key="1">
    <citation type="submission" date="2018-12" db="EMBL/GenBank/DDBJ databases">
        <authorList>
            <person name="Sun L."/>
            <person name="Chen Z."/>
        </authorList>
    </citation>
    <scope>NUCLEOTIDE SEQUENCE [LARGE SCALE GENOMIC DNA]</scope>
    <source>
        <strain evidence="2 3">3-5-3</strain>
    </source>
</reference>
<dbReference type="OrthoDB" id="9796798at2"/>
<comment type="caution">
    <text evidence="2">The sequence shown here is derived from an EMBL/GenBank/DDBJ whole genome shotgun (WGS) entry which is preliminary data.</text>
</comment>
<sequence>MSKLSDLPNIGQVLEAKLIASGIKTPLQLIELGSREAYARIHEQDSSACLHMLYALEGAVQGVRSHQLPKSTQRELIQEFKILNQITACAIT</sequence>
<name>A0A433XD54_9BACL</name>